<organism evidence="2 3">
    <name type="scientific">Qipengyuania gelatinilytica</name>
    <dbReference type="NCBI Taxonomy" id="2867231"/>
    <lineage>
        <taxon>Bacteria</taxon>
        <taxon>Pseudomonadati</taxon>
        <taxon>Pseudomonadota</taxon>
        <taxon>Alphaproteobacteria</taxon>
        <taxon>Sphingomonadales</taxon>
        <taxon>Erythrobacteraceae</taxon>
        <taxon>Qipengyuania</taxon>
    </lineage>
</organism>
<dbReference type="EMBL" id="CP081294">
    <property type="protein sequence ID" value="QZD94767.1"/>
    <property type="molecule type" value="Genomic_DNA"/>
</dbReference>
<dbReference type="RefSeq" id="WP_221430511.1">
    <property type="nucleotide sequence ID" value="NZ_CP081294.1"/>
</dbReference>
<sequence length="230" mass="23365">MKFKLIVAGASALALAACGGGETEPEAPATGEMVAIPDTLAPFGEGYPDAGDPCRNLGESAATSNYLDDSAVLVGCPDQASAEAVGGTIVDTAEGVRLVSIPMGDANAGMGENGSAQPAYGEGDAKVPGTDYNATTMLKCGFDDGPPTQTCDAGVKRNWGEDGTHLVEVTKPDGRKRAIFFNGTTPYGADSAQADGSAGWELTSTRDGDEVTVRFGPETYVVFDALITGG</sequence>
<feature type="signal peptide" evidence="1">
    <location>
        <begin position="1"/>
        <end position="16"/>
    </location>
</feature>
<evidence type="ECO:0000313" key="3">
    <source>
        <dbReference type="Proteomes" id="UP000824321"/>
    </source>
</evidence>
<evidence type="ECO:0000256" key="1">
    <source>
        <dbReference type="SAM" id="SignalP"/>
    </source>
</evidence>
<accession>A0ABX9A126</accession>
<evidence type="ECO:0000313" key="2">
    <source>
        <dbReference type="EMBL" id="QZD94767.1"/>
    </source>
</evidence>
<reference evidence="2 3" key="1">
    <citation type="submission" date="2021-08" db="EMBL/GenBank/DDBJ databases">
        <title>Comparative Genomics Analysis of the Genus Qipengyuania Reveals Extensive Genetic Diversity and Metabolic Versatility, Including the Description of Fifteen Novel Species.</title>
        <authorList>
            <person name="Liu Y."/>
        </authorList>
    </citation>
    <scope>NUCLEOTIDE SEQUENCE [LARGE SCALE GENOMIC DNA]</scope>
    <source>
        <strain evidence="2 3">1NDH1</strain>
    </source>
</reference>
<dbReference type="Proteomes" id="UP000824321">
    <property type="component" value="Chromosome"/>
</dbReference>
<keyword evidence="3" id="KW-1185">Reference proteome</keyword>
<protein>
    <recommendedName>
        <fullName evidence="4">Lipoprotein</fullName>
    </recommendedName>
</protein>
<feature type="chain" id="PRO_5046327551" description="Lipoprotein" evidence="1">
    <location>
        <begin position="17"/>
        <end position="230"/>
    </location>
</feature>
<name>A0ABX9A126_9SPHN</name>
<evidence type="ECO:0008006" key="4">
    <source>
        <dbReference type="Google" id="ProtNLM"/>
    </source>
</evidence>
<keyword evidence="1" id="KW-0732">Signal</keyword>
<dbReference type="PROSITE" id="PS51257">
    <property type="entry name" value="PROKAR_LIPOPROTEIN"/>
    <property type="match status" value="1"/>
</dbReference>
<proteinExistence type="predicted"/>
<gene>
    <name evidence="2" type="ORF">K3136_11855</name>
</gene>